<proteinExistence type="predicted"/>
<protein>
    <submittedName>
        <fullName evidence="1">Uncharacterized protein</fullName>
    </submittedName>
</protein>
<accession>A0A670J7Q1</accession>
<reference evidence="1" key="3">
    <citation type="submission" date="2025-09" db="UniProtKB">
        <authorList>
            <consortium name="Ensembl"/>
        </authorList>
    </citation>
    <scope>IDENTIFICATION</scope>
</reference>
<reference evidence="1 2" key="1">
    <citation type="journal article" date="2019" name="Proc. Natl. Acad. Sci. U.S.A.">
        <title>Regulatory changes in pterin and carotenoid genes underlie balanced color polymorphisms in the wall lizard.</title>
        <authorList>
            <person name="Andrade P."/>
            <person name="Pinho C."/>
            <person name="Perez I de Lanuza G."/>
            <person name="Afonso S."/>
            <person name="Brejcha J."/>
            <person name="Rubin C.J."/>
            <person name="Wallerman O."/>
            <person name="Pereira P."/>
            <person name="Sabatino S.J."/>
            <person name="Bellati A."/>
            <person name="Pellitteri-Rosa D."/>
            <person name="Bosakova Z."/>
            <person name="Bunikis I."/>
            <person name="Carretero M.A."/>
            <person name="Feiner N."/>
            <person name="Marsik P."/>
            <person name="Pauperio F."/>
            <person name="Salvi D."/>
            <person name="Soler L."/>
            <person name="While G.M."/>
            <person name="Uller T."/>
            <person name="Font E."/>
            <person name="Andersson L."/>
            <person name="Carneiro M."/>
        </authorList>
    </citation>
    <scope>NUCLEOTIDE SEQUENCE</scope>
</reference>
<reference evidence="1" key="2">
    <citation type="submission" date="2025-08" db="UniProtKB">
        <authorList>
            <consortium name="Ensembl"/>
        </authorList>
    </citation>
    <scope>IDENTIFICATION</scope>
</reference>
<keyword evidence="2" id="KW-1185">Reference proteome</keyword>
<name>A0A670J7Q1_PODMU</name>
<dbReference type="Proteomes" id="UP000472272">
    <property type="component" value="Chromosome 13"/>
</dbReference>
<sequence length="101" mass="11834">MAWFFYLISWCFGHDVEDYLVEGLQDENLNATEKRQRDAILIDIKQLKERFVYPTVVWGQFLDSSLATAPSWLQSFVPLENQCGLVPLLLPRSRNLWELSI</sequence>
<evidence type="ECO:0000313" key="1">
    <source>
        <dbReference type="Ensembl" id="ENSPMRP00000020266.1"/>
    </source>
</evidence>
<dbReference type="Ensembl" id="ENSPMRT00000021517.1">
    <property type="protein sequence ID" value="ENSPMRP00000020266.1"/>
    <property type="gene ID" value="ENSPMRG00000013192.1"/>
</dbReference>
<organism evidence="1 2">
    <name type="scientific">Podarcis muralis</name>
    <name type="common">Wall lizard</name>
    <name type="synonym">Lacerta muralis</name>
    <dbReference type="NCBI Taxonomy" id="64176"/>
    <lineage>
        <taxon>Eukaryota</taxon>
        <taxon>Metazoa</taxon>
        <taxon>Chordata</taxon>
        <taxon>Craniata</taxon>
        <taxon>Vertebrata</taxon>
        <taxon>Euteleostomi</taxon>
        <taxon>Lepidosauria</taxon>
        <taxon>Squamata</taxon>
        <taxon>Bifurcata</taxon>
        <taxon>Unidentata</taxon>
        <taxon>Episquamata</taxon>
        <taxon>Laterata</taxon>
        <taxon>Lacertibaenia</taxon>
        <taxon>Lacertidae</taxon>
        <taxon>Podarcis</taxon>
    </lineage>
</organism>
<dbReference type="AlphaFoldDB" id="A0A670J7Q1"/>
<evidence type="ECO:0000313" key="2">
    <source>
        <dbReference type="Proteomes" id="UP000472272"/>
    </source>
</evidence>
<dbReference type="Gene3D" id="6.10.250.220">
    <property type="match status" value="1"/>
</dbReference>